<reference evidence="3" key="1">
    <citation type="submission" date="2016-11" db="UniProtKB">
        <authorList>
            <consortium name="WormBaseParasite"/>
        </authorList>
    </citation>
    <scope>IDENTIFICATION</scope>
</reference>
<dbReference type="AlphaFoldDB" id="A0A1I8F8X6"/>
<accession>A0A1I8F8X6</accession>
<evidence type="ECO:0000313" key="3">
    <source>
        <dbReference type="WBParaSite" id="maker-unitig_25137-snap-gene-0.3-mRNA-1"/>
    </source>
</evidence>
<proteinExistence type="predicted"/>
<keyword evidence="2" id="KW-1185">Reference proteome</keyword>
<dbReference type="GO" id="GO:0004000">
    <property type="term" value="F:adenosine deaminase activity"/>
    <property type="evidence" value="ECO:0007669"/>
    <property type="project" value="InterPro"/>
</dbReference>
<dbReference type="Proteomes" id="UP000095280">
    <property type="component" value="Unplaced"/>
</dbReference>
<name>A0A1I8F8X6_9PLAT</name>
<organism evidence="2 3">
    <name type="scientific">Macrostomum lignano</name>
    <dbReference type="NCBI Taxonomy" id="282301"/>
    <lineage>
        <taxon>Eukaryota</taxon>
        <taxon>Metazoa</taxon>
        <taxon>Spiralia</taxon>
        <taxon>Lophotrochozoa</taxon>
        <taxon>Platyhelminthes</taxon>
        <taxon>Rhabditophora</taxon>
        <taxon>Macrostomorpha</taxon>
        <taxon>Macrostomida</taxon>
        <taxon>Macrostomidae</taxon>
        <taxon>Macrostomum</taxon>
    </lineage>
</organism>
<dbReference type="GO" id="GO:0006396">
    <property type="term" value="P:RNA processing"/>
    <property type="evidence" value="ECO:0007669"/>
    <property type="project" value="InterPro"/>
</dbReference>
<feature type="domain" description="A to I editase" evidence="1">
    <location>
        <begin position="206"/>
        <end position="263"/>
    </location>
</feature>
<evidence type="ECO:0000259" key="1">
    <source>
        <dbReference type="PROSITE" id="PS50141"/>
    </source>
</evidence>
<dbReference type="InterPro" id="IPR002466">
    <property type="entry name" value="A_deamin"/>
</dbReference>
<protein>
    <submittedName>
        <fullName evidence="3">A to I editase domain-containing protein</fullName>
    </submittedName>
</protein>
<dbReference type="WBParaSite" id="maker-unitig_25137-snap-gene-0.3-mRNA-1">
    <property type="protein sequence ID" value="maker-unitig_25137-snap-gene-0.3-mRNA-1"/>
    <property type="gene ID" value="maker-unitig_25137-snap-gene-0.3"/>
</dbReference>
<evidence type="ECO:0000313" key="2">
    <source>
        <dbReference type="Proteomes" id="UP000095280"/>
    </source>
</evidence>
<dbReference type="GO" id="GO:0003723">
    <property type="term" value="F:RNA binding"/>
    <property type="evidence" value="ECO:0007669"/>
    <property type="project" value="InterPro"/>
</dbReference>
<sequence>LQLRNRKCQTAAFTVKTPVTQLNELPKARCVHGLAHLSQEAAYRPLDSASSSCSSCSCCYSTSAFRSWQLFPLRQPPQQQKGLPSGIRSLPQESCVNYLTSSGRTGSLFILWILGGSAGSDAEIRYAMRVVDGYAYTAAATRPRPAKRRPPPDEQSFADSWCSAWFADQFEQLASGLSERWPAAKSLAGNRHEPRTDLEPSADLTVSPQHLDASGSCLLDCHAEVLSRRCLLAIFSSSPAGHRYQEQTLNQFFSTGDNGSKFW</sequence>
<dbReference type="PROSITE" id="PS50141">
    <property type="entry name" value="A_DEAMIN_EDITASE"/>
    <property type="match status" value="1"/>
</dbReference>